<proteinExistence type="predicted"/>
<accession>A0A0L0WAE1</accession>
<dbReference type="AlphaFoldDB" id="A0A0L0WAE1"/>
<gene>
    <name evidence="1" type="ORF">CLPU_7c01020</name>
</gene>
<dbReference type="RefSeq" id="WP_050355296.1">
    <property type="nucleotide sequence ID" value="NZ_LGSS01000007.1"/>
</dbReference>
<protein>
    <submittedName>
        <fullName evidence="1">Uncharacterized protein</fullName>
    </submittedName>
</protein>
<comment type="caution">
    <text evidence="1">The sequence shown here is derived from an EMBL/GenBank/DDBJ whole genome shotgun (WGS) entry which is preliminary data.</text>
</comment>
<reference evidence="2" key="1">
    <citation type="submission" date="2015-07" db="EMBL/GenBank/DDBJ databases">
        <title>Draft genome sequence of the purine-degrading Gottschalkia purinilyticum DSM 1384 (formerly Clostridium purinilyticum).</title>
        <authorList>
            <person name="Poehlein A."/>
            <person name="Schiel-Bengelsdorf B."/>
            <person name="Bengelsdorf F.R."/>
            <person name="Daniel R."/>
            <person name="Duerre P."/>
        </authorList>
    </citation>
    <scope>NUCLEOTIDE SEQUENCE [LARGE SCALE GENOMIC DNA]</scope>
    <source>
        <strain evidence="2">DSM 1384</strain>
    </source>
</reference>
<dbReference type="Proteomes" id="UP000037267">
    <property type="component" value="Unassembled WGS sequence"/>
</dbReference>
<dbReference type="EMBL" id="LGSS01000007">
    <property type="protein sequence ID" value="KNF08474.1"/>
    <property type="molecule type" value="Genomic_DNA"/>
</dbReference>
<organism evidence="1 2">
    <name type="scientific">Gottschalkia purinilytica</name>
    <name type="common">Clostridium purinilyticum</name>
    <dbReference type="NCBI Taxonomy" id="1503"/>
    <lineage>
        <taxon>Bacteria</taxon>
        <taxon>Bacillati</taxon>
        <taxon>Bacillota</taxon>
        <taxon>Tissierellia</taxon>
        <taxon>Tissierellales</taxon>
        <taxon>Gottschalkiaceae</taxon>
        <taxon>Gottschalkia</taxon>
    </lineage>
</organism>
<keyword evidence="2" id="KW-1185">Reference proteome</keyword>
<name>A0A0L0WAE1_GOTPU</name>
<dbReference type="OrthoDB" id="983160at2"/>
<evidence type="ECO:0000313" key="2">
    <source>
        <dbReference type="Proteomes" id="UP000037267"/>
    </source>
</evidence>
<evidence type="ECO:0000313" key="1">
    <source>
        <dbReference type="EMBL" id="KNF08474.1"/>
    </source>
</evidence>
<sequence>MEVLYPSDFQKNEMYGYVTIDKSHFCRINLKYESIQYCILVDVIFYQYEYRGCTEEFLTFLIRYCTGAEQYW</sequence>
<dbReference type="STRING" id="1503.CLPU_7c01020"/>